<evidence type="ECO:0000256" key="1">
    <source>
        <dbReference type="SAM" id="MobiDB-lite"/>
    </source>
</evidence>
<dbReference type="AlphaFoldDB" id="A0AAV4HRP0"/>
<gene>
    <name evidence="2" type="ORF">ElyMa_001074900</name>
</gene>
<keyword evidence="3" id="KW-1185">Reference proteome</keyword>
<accession>A0AAV4HRP0</accession>
<protein>
    <submittedName>
        <fullName evidence="2">Uncharacterized protein</fullName>
    </submittedName>
</protein>
<proteinExistence type="predicted"/>
<feature type="region of interest" description="Disordered" evidence="1">
    <location>
        <begin position="1"/>
        <end position="24"/>
    </location>
</feature>
<feature type="compositionally biased region" description="Basic and acidic residues" evidence="1">
    <location>
        <begin position="1"/>
        <end position="11"/>
    </location>
</feature>
<name>A0AAV4HRP0_9GAST</name>
<evidence type="ECO:0000313" key="2">
    <source>
        <dbReference type="EMBL" id="GFS00574.1"/>
    </source>
</evidence>
<evidence type="ECO:0000313" key="3">
    <source>
        <dbReference type="Proteomes" id="UP000762676"/>
    </source>
</evidence>
<comment type="caution">
    <text evidence="2">The sequence shown here is derived from an EMBL/GenBank/DDBJ whole genome shotgun (WGS) entry which is preliminary data.</text>
</comment>
<dbReference type="Proteomes" id="UP000762676">
    <property type="component" value="Unassembled WGS sequence"/>
</dbReference>
<organism evidence="2 3">
    <name type="scientific">Elysia marginata</name>
    <dbReference type="NCBI Taxonomy" id="1093978"/>
    <lineage>
        <taxon>Eukaryota</taxon>
        <taxon>Metazoa</taxon>
        <taxon>Spiralia</taxon>
        <taxon>Lophotrochozoa</taxon>
        <taxon>Mollusca</taxon>
        <taxon>Gastropoda</taxon>
        <taxon>Heterobranchia</taxon>
        <taxon>Euthyneura</taxon>
        <taxon>Panpulmonata</taxon>
        <taxon>Sacoglossa</taxon>
        <taxon>Placobranchoidea</taxon>
        <taxon>Plakobranchidae</taxon>
        <taxon>Elysia</taxon>
    </lineage>
</organism>
<reference evidence="2 3" key="1">
    <citation type="journal article" date="2021" name="Elife">
        <title>Chloroplast acquisition without the gene transfer in kleptoplastic sea slugs, Plakobranchus ocellatus.</title>
        <authorList>
            <person name="Maeda T."/>
            <person name="Takahashi S."/>
            <person name="Yoshida T."/>
            <person name="Shimamura S."/>
            <person name="Takaki Y."/>
            <person name="Nagai Y."/>
            <person name="Toyoda A."/>
            <person name="Suzuki Y."/>
            <person name="Arimoto A."/>
            <person name="Ishii H."/>
            <person name="Satoh N."/>
            <person name="Nishiyama T."/>
            <person name="Hasebe M."/>
            <person name="Maruyama T."/>
            <person name="Minagawa J."/>
            <person name="Obokata J."/>
            <person name="Shigenobu S."/>
        </authorList>
    </citation>
    <scope>NUCLEOTIDE SEQUENCE [LARGE SCALE GENOMIC DNA]</scope>
</reference>
<sequence length="110" mass="12005">MTDKDETRLLLEDPPPVQTDQTPITYKDSGAQTAIHLSHSGSSYVHSGPVKPTKGRVTPRLSNAFENSGVYQISLAWKDITVRVKVPGKRAFCGGESKPPTQKTILNNSQ</sequence>
<dbReference type="EMBL" id="BMAT01002171">
    <property type="protein sequence ID" value="GFS00574.1"/>
    <property type="molecule type" value="Genomic_DNA"/>
</dbReference>